<protein>
    <submittedName>
        <fullName evidence="2">Putative internal virion protein</fullName>
    </submittedName>
</protein>
<evidence type="ECO:0000313" key="3">
    <source>
        <dbReference type="Proteomes" id="UP000225023"/>
    </source>
</evidence>
<accession>A0A1L5C073</accession>
<keyword evidence="3" id="KW-1185">Reference proteome</keyword>
<dbReference type="OrthoDB" id="9425at10239"/>
<dbReference type="EMBL" id="KX660669">
    <property type="protein sequence ID" value="APL99499.1"/>
    <property type="molecule type" value="Genomic_DNA"/>
</dbReference>
<dbReference type="Proteomes" id="UP000225023">
    <property type="component" value="Segment"/>
</dbReference>
<organism evidence="2 3">
    <name type="scientific">Aquamicrobium phage P14</name>
    <dbReference type="NCBI Taxonomy" id="1927013"/>
    <lineage>
        <taxon>Viruses</taxon>
        <taxon>Duplodnaviria</taxon>
        <taxon>Heunggongvirae</taxon>
        <taxon>Uroviricota</taxon>
        <taxon>Caudoviricetes</taxon>
        <taxon>Autographivirales</taxon>
        <taxon>Autonotataviridae</taxon>
        <taxon>Aqualcavirus</taxon>
        <taxon>Aqualcavirus P14</taxon>
    </lineage>
</organism>
<evidence type="ECO:0000313" key="2">
    <source>
        <dbReference type="EMBL" id="APL99499.1"/>
    </source>
</evidence>
<feature type="compositionally biased region" description="Low complexity" evidence="1">
    <location>
        <begin position="37"/>
        <end position="56"/>
    </location>
</feature>
<name>A0A1L5C073_9CAUD</name>
<feature type="region of interest" description="Disordered" evidence="1">
    <location>
        <begin position="1"/>
        <end position="58"/>
    </location>
</feature>
<gene>
    <name evidence="2" type="ORF">BB738_0410</name>
</gene>
<proteinExistence type="predicted"/>
<reference evidence="3" key="1">
    <citation type="journal article" date="2017" name="Genes (Basel)">
        <title>Genome Analysis of a Novel Broad Host Range Proteobacteria Phage Isolated from a Bioreactor Treating Industrial Wastewater.</title>
        <authorList>
            <person name="de Leeuw M."/>
            <person name="Baron M."/>
            <person name="Brenner A."/>
            <person name="Kushmaro A."/>
        </authorList>
    </citation>
    <scope>NUCLEOTIDE SEQUENCE [LARGE SCALE GENOMIC DNA]</scope>
</reference>
<evidence type="ECO:0000256" key="1">
    <source>
        <dbReference type="SAM" id="MobiDB-lite"/>
    </source>
</evidence>
<sequence>MATSTGSSGLERRDSPAQTFGFRESPLATAINRSFATPGRPSTTTGGNSTSQGVVGPTVGGMAASMPKFIEEFLAKDLKQNQDKALWEGLVAARGGKSVEEIEKEQPWYSKIFGPSHFVMGAQYYTAQRNLAEWELETLKSMNELRKVDPSQVGQVLNESAQQFMTGSPATNAMIQATMIQKAGPLVDMHLKQRYEYLQRQAMQAQYDSFDRNSQVFEEYAKQYSRLSDTERADPKSSLGYAEARKNLVEQMAMPPGQDPKASEQQLESMILGAAQQGRFHTVNMIRDTGLLSLLPADKQKSIEDAVERYEQRHLRKHAALELAPDLIAWAANSATGQVSALESLTEAQRINKMAEGQTGISYPVITVPEIMSQSTSAATQYLRATERAADKLYEKQQKAADAEAKAAAEAETMTMLVSMVAQGKGGEASVLPGITTDKVDQALRAAYFAEGANDATKNQILIANAHDGFISPSIRDSLQNRVRMARGETYTESFGKSYEVWKQLNDTPGGGGGAAAAYFEDEHIRMLAFDSALKAGISREEAFKRTFGDEFLFGSERLDADDRKAAYEEIDDVVSDLDDFWWWGTDVGASGKGVIRNALVNNYVRIRKNSPELGPEVAAQQALTVAKANGLEIHGQWAWQNISNTQPMYRLAGVAEPDFGSLLEVTLIEKAKKAGAPTTFTGRIGEDLNYSIIRLPDENGQGIMSVHLYDDDGTSYPLYISSQELKDRRDSEAFKQRQKIKQTKRALPGEKPVVTFQDVHERRLRRIEAGADPATSGLW</sequence>